<keyword evidence="3" id="KW-0560">Oxidoreductase</keyword>
<dbReference type="Proteomes" id="UP000053317">
    <property type="component" value="Unassembled WGS sequence"/>
</dbReference>
<evidence type="ECO:0000256" key="3">
    <source>
        <dbReference type="ARBA" id="ARBA00023002"/>
    </source>
</evidence>
<protein>
    <submittedName>
        <fullName evidence="5">Putative 2-nitropropane dioxygenase</fullName>
    </submittedName>
</protein>
<dbReference type="GO" id="GO:0051213">
    <property type="term" value="F:dioxygenase activity"/>
    <property type="evidence" value="ECO:0007669"/>
    <property type="project" value="UniProtKB-KW"/>
</dbReference>
<dbReference type="Pfam" id="PF03060">
    <property type="entry name" value="NMO"/>
    <property type="match status" value="1"/>
</dbReference>
<evidence type="ECO:0000313" key="5">
    <source>
        <dbReference type="EMBL" id="KKY25626.1"/>
    </source>
</evidence>
<dbReference type="PANTHER" id="PTHR32332:SF34">
    <property type="entry name" value="2-NITROPROPANE DIOXYGENASE FAMILY, PUTATIVE-RELATED"/>
    <property type="match status" value="1"/>
</dbReference>
<feature type="compositionally biased region" description="Acidic residues" evidence="4">
    <location>
        <begin position="78"/>
        <end position="94"/>
    </location>
</feature>
<dbReference type="EMBL" id="LCWF01000040">
    <property type="protein sequence ID" value="KKY25626.1"/>
    <property type="molecule type" value="Genomic_DNA"/>
</dbReference>
<gene>
    <name evidence="5" type="ORF">UCRPC4_g01697</name>
</gene>
<organism evidence="5 6">
    <name type="scientific">Phaeomoniella chlamydospora</name>
    <name type="common">Phaeoacremonium chlamydosporum</name>
    <dbReference type="NCBI Taxonomy" id="158046"/>
    <lineage>
        <taxon>Eukaryota</taxon>
        <taxon>Fungi</taxon>
        <taxon>Dikarya</taxon>
        <taxon>Ascomycota</taxon>
        <taxon>Pezizomycotina</taxon>
        <taxon>Eurotiomycetes</taxon>
        <taxon>Chaetothyriomycetidae</taxon>
        <taxon>Phaeomoniellales</taxon>
        <taxon>Phaeomoniellaceae</taxon>
        <taxon>Phaeomoniella</taxon>
    </lineage>
</organism>
<dbReference type="Gene3D" id="3.20.20.70">
    <property type="entry name" value="Aldolase class I"/>
    <property type="match status" value="1"/>
</dbReference>
<accession>A0A0G2EU03</accession>
<evidence type="ECO:0000313" key="6">
    <source>
        <dbReference type="Proteomes" id="UP000053317"/>
    </source>
</evidence>
<reference evidence="5 6" key="1">
    <citation type="submission" date="2015-05" db="EMBL/GenBank/DDBJ databases">
        <title>Distinctive expansion of gene families associated with plant cell wall degradation and secondary metabolism in the genomes of grapevine trunk pathogens.</title>
        <authorList>
            <person name="Lawrence D.P."/>
            <person name="Travadon R."/>
            <person name="Rolshausen P.E."/>
            <person name="Baumgartner K."/>
        </authorList>
    </citation>
    <scope>NUCLEOTIDE SEQUENCE [LARGE SCALE GENOMIC DNA]</scope>
    <source>
        <strain evidence="5">UCRPC4</strain>
    </source>
</reference>
<evidence type="ECO:0000256" key="4">
    <source>
        <dbReference type="SAM" id="MobiDB-lite"/>
    </source>
</evidence>
<reference evidence="5 6" key="2">
    <citation type="submission" date="2015-05" db="EMBL/GenBank/DDBJ databases">
        <authorList>
            <person name="Morales-Cruz A."/>
            <person name="Amrine K.C."/>
            <person name="Cantu D."/>
        </authorList>
    </citation>
    <scope>NUCLEOTIDE SEQUENCE [LARGE SCALE GENOMIC DNA]</scope>
    <source>
        <strain evidence="5">UCRPC4</strain>
    </source>
</reference>
<dbReference type="OrthoDB" id="2349068at2759"/>
<proteinExistence type="predicted"/>
<dbReference type="SUPFAM" id="SSF51412">
    <property type="entry name" value="Inosine monophosphate dehydrogenase (IMPDH)"/>
    <property type="match status" value="1"/>
</dbReference>
<evidence type="ECO:0000256" key="1">
    <source>
        <dbReference type="ARBA" id="ARBA00022630"/>
    </source>
</evidence>
<comment type="caution">
    <text evidence="5">The sequence shown here is derived from an EMBL/GenBank/DDBJ whole genome shotgun (WGS) entry which is preliminary data.</text>
</comment>
<keyword evidence="5" id="KW-0223">Dioxygenase</keyword>
<dbReference type="InterPro" id="IPR013785">
    <property type="entry name" value="Aldolase_TIM"/>
</dbReference>
<feature type="region of interest" description="Disordered" evidence="4">
    <location>
        <begin position="74"/>
        <end position="94"/>
    </location>
</feature>
<keyword evidence="2" id="KW-0288">FMN</keyword>
<sequence length="395" mass="42751">MSSSQPSSLPHPLSLLPHITPPLLVSAPMLNISLSDLSFSVTLAGGLGFLSAGYDASGLEKELQKVEDMIINIHDDDNNNNEEENNDDDDDAEDFERSKKIKKTYLETGILPIGVGFLNWGANLDTALKILQNHPVLAVWLYAPHAISDLQPWISGIRNLADKQPPQIWIQVGSVTLAHHARTLLHPDILVVQGTDAGGHGLTQGASVITLIPEVLDDDDVRQRTPVIAAGGIVDGRAVAACLTLGASGCVMGTRFLGSQEAVVRAGYRREILRVSDGGQTTRRSKVYDHARGIYGWPAEYDGRGVVNRSYVDAVEKGVDEGEIKRLYEEAVVKSTDNLSESESAEEGWGPEGRLCTYAGTGVGLVREVKGAGEIVREVRREAVECLTRTVQRFA</sequence>
<name>A0A0G2EU03_PHACM</name>
<dbReference type="AlphaFoldDB" id="A0A0G2EU03"/>
<keyword evidence="6" id="KW-1185">Reference proteome</keyword>
<dbReference type="CDD" id="cd04730">
    <property type="entry name" value="NPD_like"/>
    <property type="match status" value="1"/>
</dbReference>
<dbReference type="GO" id="GO:0018580">
    <property type="term" value="F:nitronate monooxygenase activity"/>
    <property type="evidence" value="ECO:0007669"/>
    <property type="project" value="InterPro"/>
</dbReference>
<dbReference type="PANTHER" id="PTHR32332">
    <property type="entry name" value="2-NITROPROPANE DIOXYGENASE"/>
    <property type="match status" value="1"/>
</dbReference>
<dbReference type="InterPro" id="IPR004136">
    <property type="entry name" value="NMO"/>
</dbReference>
<evidence type="ECO:0000256" key="2">
    <source>
        <dbReference type="ARBA" id="ARBA00022643"/>
    </source>
</evidence>
<keyword evidence="1" id="KW-0285">Flavoprotein</keyword>